<dbReference type="Pfam" id="PF04118">
    <property type="entry name" value="Dopey_N"/>
    <property type="match status" value="1"/>
</dbReference>
<evidence type="ECO:0000313" key="12">
    <source>
        <dbReference type="Proteomes" id="UP000027361"/>
    </source>
</evidence>
<sequence length="1846" mass="204369">MAKASKATGSDTHVAVVSAGTGSGARPHTGSLVVAAPTAAALSLAPPQTSDAKATLMAGNDAVWRSSAAKRAERAWAVQSERSLANDPKFKKYQSTIERTLATFDSVSEWADFISFLTRLQKALHAQSSFNVIPRRLIVAKRLSQCLNPALPSGVHQKALEVYEQILTSIGRDGLRRDLHIWSPGIFPFFQFASTSVRPNLLSIFDRFYLPLGEDLRPVAKAMLLALLPGLEEESGEFFDRVLRLLDHVSTSITESFFLQNIWLIIITALPVRLAALNYLLRRLPKLDKLTGADATKVVGQDLGLMVRAFTAALRDDALLVRRLTLDLLVTHLPVRCHTFSHVIKPDDAIMLIGAATAVVLRRDLSLNRRLYSWLLGPEDEDQNKYLMKYSLDFVRLSLIQGLNRSSNMDVDATMEAQEPYRVFISLLDKWEIGQPLSNVIILDIFSSLQKLREAGTTAMPEQDGMGTTAKMLFEVVDPFAMYRQFYFALKHELDPAVNATNQTTASTRTVEEEKDSAVKLLAFVLKSFPVHDDETRQIHLPALFSGLLHLILQLFRRETIPASTDVAEALFLAQQILALIPPKVFVRVSQEAQVAESSNLAAEGDFGQQVELFYAPRDPLAGEAKRLVLSFQRAEVVLALLQLAAKLSDETMLQDRLKALRPLAISVLRNILQAVQASETAHVALPMGVDGMQPRVQWDVDTWSVKALRALGTATEPEDIDALASCLIACATCDALQKPLSLHGRAAVELIIDKLFALLTRDMISLHQQASELITAVHVLAPERLVEASICRRLSQPSLQPRLAAFEALGILWKVLDDRDESAQFLDLPLRLVLDGLRSSHVAERQAAEAWLRNYVKSFARIVTPCLRQMLEVPLTLRPCSQQISGIQVTGFAYEQPFDCKILSYSVISLSSIVKEGGLACLRTLRSTLVRSCRDPALVQLSVQAGFSVEQTLLELILDLAARFLRTSCPEAYRASIGLAVTTLQAEAADLIQFIASRQHLESPKSEELKQVVIQCTAKAIADGDLLGQNKLLHALHALLHGRSNIEESGGDTVRSAKAAALPGKVGNELLKLLRAGLAVQCNRPALHHWADFAFSILPIVRHEIADFLVPLADCVCQLLREELAELEVVCLHGTRTDITDAELTTLINLAERIINLCIEETAGVSNNGDTTEPLTPNPVAQKDVSAGLLGFVTGSRTVTSGKDADEGAIASFSADAILQRFVGDLLVAWRMCSRKFPGDARRDLGVITAIFIKTKARCRRALERLYRMRSADVVMALISSVQEPGPGKLRDLDTLFEVLDALVPSEQIAVTYICDALVNRLESPSDKGKRKPSYPHVLDDSLFALLEAYNSRLDGTRAAQVWPVLHVMAKDVTVQSSALGAAIYGVLRILGAVGAKLSEAKVFEDKRFRKDVQDIFLKVLDSSILIAGRAPEASLFGRRAARDADEDDQTSKGDGAEEEKMAASLADLSEHALADQMIMQMADRSFPTLRQMTLDADRLQAVYTNAMYYVVGPALKTKSRNFDVDVATLELLRQLCSMPHSVKTWRSQVYEAFHDARFFRVSSVAVDRWKPIILHLYTLDKERLSEAISRIGAAQSANIFTNREAEARLRASNIRRLSFILFTANVDFWLPHFPAIQERIVDILKASVSEVVEAEIWLCLRVVLCRFSPQHLSSMWPVIISEMMEAFEALIDGLATLGSDRVRVLGELSKFLDLLLTMQTPDFQVHQWLFVPDTTDVVYPPDDWVSEALVDRVTQALMEQRPAIKSNKVKDGQTTASSTEVATGTLPLRRPMLRSGPIESVDELATFFRYVSISAYEAVYATQGIDQRYIEHCLLEDMFNERET</sequence>
<dbReference type="FunCoup" id="A0A066VVG2">
    <property type="interactions" value="111"/>
</dbReference>
<reference evidence="11 12" key="1">
    <citation type="submission" date="2014-05" db="EMBL/GenBank/DDBJ databases">
        <title>Draft genome sequence of a rare smut relative, Tilletiaria anomala UBC 951.</title>
        <authorList>
            <consortium name="DOE Joint Genome Institute"/>
            <person name="Toome M."/>
            <person name="Kuo A."/>
            <person name="Henrissat B."/>
            <person name="Lipzen A."/>
            <person name="Tritt A."/>
            <person name="Yoshinaga Y."/>
            <person name="Zane M."/>
            <person name="Barry K."/>
            <person name="Grigoriev I.V."/>
            <person name="Spatafora J.W."/>
            <person name="Aimea M.C."/>
        </authorList>
    </citation>
    <scope>NUCLEOTIDE SEQUENCE [LARGE SCALE GENOMIC DNA]</scope>
    <source>
        <strain evidence="11 12">UBC 951</strain>
    </source>
</reference>
<dbReference type="GO" id="GO:0006895">
    <property type="term" value="P:Golgi to endosome transport"/>
    <property type="evidence" value="ECO:0007669"/>
    <property type="project" value="InterPro"/>
</dbReference>
<evidence type="ECO:0000313" key="11">
    <source>
        <dbReference type="EMBL" id="KDN44268.1"/>
    </source>
</evidence>
<evidence type="ECO:0000256" key="3">
    <source>
        <dbReference type="ARBA" id="ARBA00022927"/>
    </source>
</evidence>
<evidence type="ECO:0000259" key="9">
    <source>
        <dbReference type="Pfam" id="PF24597"/>
    </source>
</evidence>
<comment type="similarity">
    <text evidence="6">Belongs to the DOP1 family.</text>
</comment>
<evidence type="ECO:0000256" key="5">
    <source>
        <dbReference type="ARBA" id="ARBA00023136"/>
    </source>
</evidence>
<dbReference type="RefSeq" id="XP_013242719.1">
    <property type="nucleotide sequence ID" value="XM_013387265.1"/>
</dbReference>
<evidence type="ECO:0000256" key="1">
    <source>
        <dbReference type="ARBA" id="ARBA00004395"/>
    </source>
</evidence>
<protein>
    <submittedName>
        <fullName evidence="11">Uncharacterized protein</fullName>
    </submittedName>
</protein>
<feature type="region of interest" description="Disordered" evidence="7">
    <location>
        <begin position="1440"/>
        <end position="1459"/>
    </location>
</feature>
<dbReference type="InterPro" id="IPR056457">
    <property type="entry name" value="DOP1_C"/>
</dbReference>
<dbReference type="SUPFAM" id="SSF48371">
    <property type="entry name" value="ARM repeat"/>
    <property type="match status" value="1"/>
</dbReference>
<gene>
    <name evidence="11" type="ORF">K437DRAFT_257137</name>
</gene>
<keyword evidence="5" id="KW-0472">Membrane</keyword>
<dbReference type="GO" id="GO:0005802">
    <property type="term" value="C:trans-Golgi network"/>
    <property type="evidence" value="ECO:0007669"/>
    <property type="project" value="TreeGrafter"/>
</dbReference>
<dbReference type="InterPro" id="IPR016024">
    <property type="entry name" value="ARM-type_fold"/>
</dbReference>
<dbReference type="OMA" id="GLETCIA"/>
<dbReference type="PANTHER" id="PTHR14042:SF24">
    <property type="entry name" value="PROTEIN DOPEY-1 HOMOLOG"/>
    <property type="match status" value="1"/>
</dbReference>
<dbReference type="PANTHER" id="PTHR14042">
    <property type="entry name" value="DOPEY-RELATED"/>
    <property type="match status" value="1"/>
</dbReference>
<keyword evidence="4" id="KW-0333">Golgi apparatus</keyword>
<proteinExistence type="inferred from homology"/>
<evidence type="ECO:0000259" key="10">
    <source>
        <dbReference type="Pfam" id="PF24598"/>
    </source>
</evidence>
<dbReference type="GO" id="GO:0005768">
    <property type="term" value="C:endosome"/>
    <property type="evidence" value="ECO:0007669"/>
    <property type="project" value="TreeGrafter"/>
</dbReference>
<dbReference type="InterPro" id="IPR056458">
    <property type="entry name" value="TPR_DOP1_M"/>
</dbReference>
<dbReference type="GO" id="GO:0015031">
    <property type="term" value="P:protein transport"/>
    <property type="evidence" value="ECO:0007669"/>
    <property type="project" value="UniProtKB-KW"/>
</dbReference>
<dbReference type="InParanoid" id="A0A066VVG2"/>
<evidence type="ECO:0000256" key="4">
    <source>
        <dbReference type="ARBA" id="ARBA00023034"/>
    </source>
</evidence>
<dbReference type="GO" id="GO:0005829">
    <property type="term" value="C:cytosol"/>
    <property type="evidence" value="ECO:0007669"/>
    <property type="project" value="GOC"/>
</dbReference>
<accession>A0A066VVG2</accession>
<dbReference type="OrthoDB" id="297643at2759"/>
<organism evidence="11 12">
    <name type="scientific">Tilletiaria anomala (strain ATCC 24038 / CBS 436.72 / UBC 951)</name>
    <dbReference type="NCBI Taxonomy" id="1037660"/>
    <lineage>
        <taxon>Eukaryota</taxon>
        <taxon>Fungi</taxon>
        <taxon>Dikarya</taxon>
        <taxon>Basidiomycota</taxon>
        <taxon>Ustilaginomycotina</taxon>
        <taxon>Exobasidiomycetes</taxon>
        <taxon>Georgefischeriales</taxon>
        <taxon>Tilletiariaceae</taxon>
        <taxon>Tilletiaria</taxon>
    </lineage>
</organism>
<evidence type="ECO:0000256" key="6">
    <source>
        <dbReference type="ARBA" id="ARBA00046326"/>
    </source>
</evidence>
<dbReference type="Proteomes" id="UP000027361">
    <property type="component" value="Unassembled WGS sequence"/>
</dbReference>
<dbReference type="GeneID" id="25264613"/>
<dbReference type="Pfam" id="PF24598">
    <property type="entry name" value="DOP1_C"/>
    <property type="match status" value="1"/>
</dbReference>
<comment type="subcellular location">
    <subcellularLocation>
        <location evidence="1">Golgi apparatus membrane</location>
        <topology evidence="1">Peripheral membrane protein</topology>
    </subcellularLocation>
</comment>
<dbReference type="STRING" id="1037660.A0A066VVG2"/>
<dbReference type="GO" id="GO:0000139">
    <property type="term" value="C:Golgi membrane"/>
    <property type="evidence" value="ECO:0007669"/>
    <property type="project" value="UniProtKB-SubCell"/>
</dbReference>
<evidence type="ECO:0000259" key="8">
    <source>
        <dbReference type="Pfam" id="PF04118"/>
    </source>
</evidence>
<feature type="domain" description="DOP1-like middle TPR" evidence="9">
    <location>
        <begin position="389"/>
        <end position="615"/>
    </location>
</feature>
<feature type="domain" description="DOP1-like C-terminal" evidence="10">
    <location>
        <begin position="1348"/>
        <end position="1823"/>
    </location>
</feature>
<keyword evidence="12" id="KW-1185">Reference proteome</keyword>
<evidence type="ECO:0000256" key="2">
    <source>
        <dbReference type="ARBA" id="ARBA00022448"/>
    </source>
</evidence>
<evidence type="ECO:0000256" key="7">
    <source>
        <dbReference type="SAM" id="MobiDB-lite"/>
    </source>
</evidence>
<keyword evidence="2" id="KW-0813">Transport</keyword>
<feature type="domain" description="DOP1 N-terminal" evidence="8">
    <location>
        <begin position="87"/>
        <end position="380"/>
    </location>
</feature>
<dbReference type="Pfam" id="PF24597">
    <property type="entry name" value="TPR_DOP1_M"/>
    <property type="match status" value="1"/>
</dbReference>
<dbReference type="InterPro" id="IPR007249">
    <property type="entry name" value="DOP1_N"/>
</dbReference>
<name>A0A066VVG2_TILAU</name>
<dbReference type="EMBL" id="JMSN01000053">
    <property type="protein sequence ID" value="KDN44268.1"/>
    <property type="molecule type" value="Genomic_DNA"/>
</dbReference>
<comment type="caution">
    <text evidence="11">The sequence shown here is derived from an EMBL/GenBank/DDBJ whole genome shotgun (WGS) entry which is preliminary data.</text>
</comment>
<keyword evidence="3" id="KW-0653">Protein transport</keyword>
<dbReference type="InterPro" id="IPR040314">
    <property type="entry name" value="DOP1"/>
</dbReference>
<dbReference type="HOGENOM" id="CLU_001197_0_0_1"/>